<dbReference type="InterPro" id="IPR051784">
    <property type="entry name" value="Nod_factor_ABC_transporter"/>
</dbReference>
<feature type="transmembrane region" description="Helical" evidence="6">
    <location>
        <begin position="200"/>
        <end position="219"/>
    </location>
</feature>
<dbReference type="PIRSF" id="PIRSF006648">
    <property type="entry name" value="DrrB"/>
    <property type="match status" value="1"/>
</dbReference>
<dbReference type="RefSeq" id="WP_061082502.1">
    <property type="nucleotide sequence ID" value="NZ_JAAXPG010000033.1"/>
</dbReference>
<dbReference type="PROSITE" id="PS51012">
    <property type="entry name" value="ABC_TM2"/>
    <property type="match status" value="1"/>
</dbReference>
<evidence type="ECO:0000256" key="4">
    <source>
        <dbReference type="ARBA" id="ARBA00023136"/>
    </source>
</evidence>
<protein>
    <recommendedName>
        <fullName evidence="6">Transport permease protein</fullName>
    </recommendedName>
</protein>
<keyword evidence="4 6" id="KW-0472">Membrane</keyword>
<dbReference type="InterPro" id="IPR047817">
    <property type="entry name" value="ABC2_TM_bact-type"/>
</dbReference>
<keyword evidence="2 6" id="KW-0812">Transmembrane</keyword>
<comment type="similarity">
    <text evidence="6">Belongs to the ABC-2 integral membrane protein family.</text>
</comment>
<feature type="transmembrane region" description="Helical" evidence="6">
    <location>
        <begin position="53"/>
        <end position="74"/>
    </location>
</feature>
<dbReference type="EMBL" id="JAAXPG010000033">
    <property type="protein sequence ID" value="NKZ01236.1"/>
    <property type="molecule type" value="Genomic_DNA"/>
</dbReference>
<evidence type="ECO:0000256" key="1">
    <source>
        <dbReference type="ARBA" id="ARBA00004141"/>
    </source>
</evidence>
<evidence type="ECO:0000256" key="5">
    <source>
        <dbReference type="ARBA" id="ARBA00023251"/>
    </source>
</evidence>
<evidence type="ECO:0000256" key="7">
    <source>
        <dbReference type="SAM" id="MobiDB-lite"/>
    </source>
</evidence>
<evidence type="ECO:0000256" key="6">
    <source>
        <dbReference type="RuleBase" id="RU361157"/>
    </source>
</evidence>
<keyword evidence="10" id="KW-1185">Reference proteome</keyword>
<evidence type="ECO:0000256" key="3">
    <source>
        <dbReference type="ARBA" id="ARBA00022989"/>
    </source>
</evidence>
<keyword evidence="6" id="KW-0813">Transport</keyword>
<comment type="subcellular location">
    <subcellularLocation>
        <location evidence="6">Cell membrane</location>
        <topology evidence="6">Multi-pass membrane protein</topology>
    </subcellularLocation>
    <subcellularLocation>
        <location evidence="1">Membrane</location>
        <topology evidence="1">Multi-pass membrane protein</topology>
    </subcellularLocation>
</comment>
<dbReference type="PANTHER" id="PTHR43229">
    <property type="entry name" value="NODULATION PROTEIN J"/>
    <property type="match status" value="1"/>
</dbReference>
<dbReference type="InterPro" id="IPR000412">
    <property type="entry name" value="ABC_2_transport"/>
</dbReference>
<feature type="transmembrane region" description="Helical" evidence="6">
    <location>
        <begin position="263"/>
        <end position="283"/>
    </location>
</feature>
<evidence type="ECO:0000259" key="8">
    <source>
        <dbReference type="PROSITE" id="PS51012"/>
    </source>
</evidence>
<dbReference type="AlphaFoldDB" id="A0A7X6MKN3"/>
<dbReference type="GO" id="GO:0046677">
    <property type="term" value="P:response to antibiotic"/>
    <property type="evidence" value="ECO:0007669"/>
    <property type="project" value="UniProtKB-KW"/>
</dbReference>
<dbReference type="GO" id="GO:0043190">
    <property type="term" value="C:ATP-binding cassette (ABC) transporter complex"/>
    <property type="evidence" value="ECO:0007669"/>
    <property type="project" value="InterPro"/>
</dbReference>
<keyword evidence="3 6" id="KW-1133">Transmembrane helix</keyword>
<reference evidence="9 10" key="1">
    <citation type="submission" date="2020-04" db="EMBL/GenBank/DDBJ databases">
        <title>MicrobeNet Type strains.</title>
        <authorList>
            <person name="Nicholson A.C."/>
        </authorList>
    </citation>
    <scope>NUCLEOTIDE SEQUENCE [LARGE SCALE GENOMIC DNA]</scope>
    <source>
        <strain evidence="9 10">ATCC 23612</strain>
    </source>
</reference>
<keyword evidence="5" id="KW-0046">Antibiotic resistance</keyword>
<dbReference type="Pfam" id="PF01061">
    <property type="entry name" value="ABC2_membrane"/>
    <property type="match status" value="1"/>
</dbReference>
<sequence>MTTAAAAPSAGPRPLTRGSLPPRQLTRAQRLRKTGADTLVLTRRNFRHMVRDPFEPVIAITMPVMMVLLFGYVFGDVMAPPGTENYREFLVPAMLAMVMLYGVGGTASGISRDTARDVMSRFRSMPMSPAALLGARALADMARACLEVALLLLVGFAMGWRAEDGVLGALAAVGVLLFFRLALVWLGVLLGLVLPTADSVSMVVYPLTFPLSMLSTSFVPSEAMPSWLAPVAEWNPLSAVVTATRDLFGNPSLPSDAWPAENALLMAVALPLAVMVLVTPLALRRFRRLSR</sequence>
<comment type="caution">
    <text evidence="9">The sequence shown here is derived from an EMBL/GenBank/DDBJ whole genome shotgun (WGS) entry which is preliminary data.</text>
</comment>
<feature type="transmembrane region" description="Helical" evidence="6">
    <location>
        <begin position="131"/>
        <end position="160"/>
    </location>
</feature>
<dbReference type="InterPro" id="IPR013525">
    <property type="entry name" value="ABC2_TM"/>
</dbReference>
<organism evidence="9 10">
    <name type="scientific">Nocardiopsis alborubida</name>
    <dbReference type="NCBI Taxonomy" id="146802"/>
    <lineage>
        <taxon>Bacteria</taxon>
        <taxon>Bacillati</taxon>
        <taxon>Actinomycetota</taxon>
        <taxon>Actinomycetes</taxon>
        <taxon>Streptosporangiales</taxon>
        <taxon>Nocardiopsidaceae</taxon>
        <taxon>Nocardiopsis</taxon>
    </lineage>
</organism>
<evidence type="ECO:0000313" key="10">
    <source>
        <dbReference type="Proteomes" id="UP000553209"/>
    </source>
</evidence>
<feature type="transmembrane region" description="Helical" evidence="6">
    <location>
        <begin position="166"/>
        <end position="193"/>
    </location>
</feature>
<dbReference type="PANTHER" id="PTHR43229:SF2">
    <property type="entry name" value="NODULATION PROTEIN J"/>
    <property type="match status" value="1"/>
</dbReference>
<accession>A0A7X6MKN3</accession>
<evidence type="ECO:0000256" key="2">
    <source>
        <dbReference type="ARBA" id="ARBA00022692"/>
    </source>
</evidence>
<feature type="region of interest" description="Disordered" evidence="7">
    <location>
        <begin position="1"/>
        <end position="22"/>
    </location>
</feature>
<feature type="transmembrane region" description="Helical" evidence="6">
    <location>
        <begin position="89"/>
        <end position="110"/>
    </location>
</feature>
<dbReference type="GO" id="GO:0140359">
    <property type="term" value="F:ABC-type transporter activity"/>
    <property type="evidence" value="ECO:0007669"/>
    <property type="project" value="InterPro"/>
</dbReference>
<keyword evidence="6" id="KW-1003">Cell membrane</keyword>
<evidence type="ECO:0000313" key="9">
    <source>
        <dbReference type="EMBL" id="NKZ01236.1"/>
    </source>
</evidence>
<gene>
    <name evidence="9" type="ORF">HGB44_26715</name>
</gene>
<proteinExistence type="inferred from homology"/>
<name>A0A7X6MKN3_9ACTN</name>
<dbReference type="Proteomes" id="UP000553209">
    <property type="component" value="Unassembled WGS sequence"/>
</dbReference>
<feature type="domain" description="ABC transmembrane type-2" evidence="8">
    <location>
        <begin position="54"/>
        <end position="289"/>
    </location>
</feature>